<dbReference type="RefSeq" id="WP_379581344.1">
    <property type="nucleotide sequence ID" value="NZ_JBHUFV010000080.1"/>
</dbReference>
<comment type="caution">
    <text evidence="2">The sequence shown here is derived from an EMBL/GenBank/DDBJ whole genome shotgun (WGS) entry which is preliminary data.</text>
</comment>
<proteinExistence type="predicted"/>
<name>A0ABW4TD05_9ACTN</name>
<sequence length="70" mass="7805">MSTQEELRQLEEDLAKLKSANAELRSQISDMGATDAVERAAMLSMADEQDALIAELETRRDSLRDRLGLP</sequence>
<reference evidence="3" key="1">
    <citation type="journal article" date="2019" name="Int. J. Syst. Evol. Microbiol.">
        <title>The Global Catalogue of Microorganisms (GCM) 10K type strain sequencing project: providing services to taxonomists for standard genome sequencing and annotation.</title>
        <authorList>
            <consortium name="The Broad Institute Genomics Platform"/>
            <consortium name="The Broad Institute Genome Sequencing Center for Infectious Disease"/>
            <person name="Wu L."/>
            <person name="Ma J."/>
        </authorList>
    </citation>
    <scope>NUCLEOTIDE SEQUENCE [LARGE SCALE GENOMIC DNA]</scope>
    <source>
        <strain evidence="3">ICMP 6774ER</strain>
    </source>
</reference>
<gene>
    <name evidence="2" type="ORF">ACFSKW_48080</name>
</gene>
<accession>A0ABW4TD05</accession>
<dbReference type="Proteomes" id="UP001597368">
    <property type="component" value="Unassembled WGS sequence"/>
</dbReference>
<protein>
    <submittedName>
        <fullName evidence="2">Uncharacterized protein</fullName>
    </submittedName>
</protein>
<keyword evidence="1" id="KW-0175">Coiled coil</keyword>
<evidence type="ECO:0000313" key="2">
    <source>
        <dbReference type="EMBL" id="MFD1939247.1"/>
    </source>
</evidence>
<feature type="coiled-coil region" evidence="1">
    <location>
        <begin position="7"/>
        <end position="66"/>
    </location>
</feature>
<organism evidence="2 3">
    <name type="scientific">Nonomuraea mangrovi</name>
    <dbReference type="NCBI Taxonomy" id="2316207"/>
    <lineage>
        <taxon>Bacteria</taxon>
        <taxon>Bacillati</taxon>
        <taxon>Actinomycetota</taxon>
        <taxon>Actinomycetes</taxon>
        <taxon>Streptosporangiales</taxon>
        <taxon>Streptosporangiaceae</taxon>
        <taxon>Nonomuraea</taxon>
    </lineage>
</organism>
<dbReference type="EMBL" id="JBHUFV010000080">
    <property type="protein sequence ID" value="MFD1939247.1"/>
    <property type="molecule type" value="Genomic_DNA"/>
</dbReference>
<evidence type="ECO:0000313" key="3">
    <source>
        <dbReference type="Proteomes" id="UP001597368"/>
    </source>
</evidence>
<evidence type="ECO:0000256" key="1">
    <source>
        <dbReference type="SAM" id="Coils"/>
    </source>
</evidence>
<keyword evidence="3" id="KW-1185">Reference proteome</keyword>